<dbReference type="InterPro" id="IPR023606">
    <property type="entry name" value="CoA-Trfase_III_dom_1_sf"/>
</dbReference>
<dbReference type="Gene3D" id="3.40.50.10540">
    <property type="entry name" value="Crotonobetainyl-coa:carnitine coa-transferase, domain 1"/>
    <property type="match status" value="1"/>
</dbReference>
<accession>A0A2S6N3S3</accession>
<dbReference type="Gene3D" id="3.30.1540.10">
    <property type="entry name" value="formyl-coa transferase, domain 3"/>
    <property type="match status" value="1"/>
</dbReference>
<organism evidence="1 2">
    <name type="scientific">Rhodopila globiformis</name>
    <name type="common">Rhodopseudomonas globiformis</name>
    <dbReference type="NCBI Taxonomy" id="1071"/>
    <lineage>
        <taxon>Bacteria</taxon>
        <taxon>Pseudomonadati</taxon>
        <taxon>Pseudomonadota</taxon>
        <taxon>Alphaproteobacteria</taxon>
        <taxon>Acetobacterales</taxon>
        <taxon>Acetobacteraceae</taxon>
        <taxon>Rhodopila</taxon>
    </lineage>
</organism>
<gene>
    <name evidence="1" type="ORF">CCS01_22220</name>
</gene>
<dbReference type="GO" id="GO:0016740">
    <property type="term" value="F:transferase activity"/>
    <property type="evidence" value="ECO:0007669"/>
    <property type="project" value="UniProtKB-KW"/>
</dbReference>
<dbReference type="PANTHER" id="PTHR48228">
    <property type="entry name" value="SUCCINYL-COA--D-CITRAMALATE COA-TRANSFERASE"/>
    <property type="match status" value="1"/>
</dbReference>
<dbReference type="SUPFAM" id="SSF89796">
    <property type="entry name" value="CoA-transferase family III (CaiB/BaiF)"/>
    <property type="match status" value="1"/>
</dbReference>
<dbReference type="Proteomes" id="UP000239724">
    <property type="component" value="Unassembled WGS sequence"/>
</dbReference>
<evidence type="ECO:0000313" key="2">
    <source>
        <dbReference type="Proteomes" id="UP000239724"/>
    </source>
</evidence>
<proteinExistence type="predicted"/>
<dbReference type="EMBL" id="NHRY01000231">
    <property type="protein sequence ID" value="PPQ29227.1"/>
    <property type="molecule type" value="Genomic_DNA"/>
</dbReference>
<comment type="caution">
    <text evidence="1">The sequence shown here is derived from an EMBL/GenBank/DDBJ whole genome shotgun (WGS) entry which is preliminary data.</text>
</comment>
<protein>
    <submittedName>
        <fullName evidence="1">CoA transferase</fullName>
    </submittedName>
</protein>
<name>A0A2S6N3S3_RHOGL</name>
<dbReference type="Pfam" id="PF02515">
    <property type="entry name" value="CoA_transf_3"/>
    <property type="match status" value="1"/>
</dbReference>
<sequence length="377" mass="40641">MIQPLAGLLVLDFTTLLPGPLAGLMLAEAGAEVVKIERPPAGDEMRAYQPRWGDDSTNFALLNRGKASVVLDLKDPSQKQRLMHLLTRADIVIEQFRPGVMDRLGLGYKTLSAFNPRLIYCAITGYGQAGPKRDVAGHDLNYIGDTGLLSLSSGETANPVVPPALVADIAAGAYPAFMNILLAVIARQSSGRGTYLDVAMTDNIFPFLYWAIGKGFGTGEWPGNGTDLVTGGTPRYRLFPAADGRLVAVAAIEQKFWENFCRLVELDPDLRDDTRDPAATTAAVAGILCQKPGEHWRALFQGQDCCCSVVATLQEAMEDPQFTERGLFRGTVSGGGGRLPALPVPILPVFRETWRDKPAPALGADTHHLAPEVGRPY</sequence>
<reference evidence="1 2" key="1">
    <citation type="journal article" date="2018" name="Arch. Microbiol.">
        <title>New insights into the metabolic potential of the phototrophic purple bacterium Rhodopila globiformis DSM 161(T) from its draft genome sequence and evidence for a vanadium-dependent nitrogenase.</title>
        <authorList>
            <person name="Imhoff J.F."/>
            <person name="Rahn T."/>
            <person name="Kunzel S."/>
            <person name="Neulinger S.C."/>
        </authorList>
    </citation>
    <scope>NUCLEOTIDE SEQUENCE [LARGE SCALE GENOMIC DNA]</scope>
    <source>
        <strain evidence="1 2">DSM 161</strain>
    </source>
</reference>
<dbReference type="OrthoDB" id="9781472at2"/>
<dbReference type="InterPro" id="IPR003673">
    <property type="entry name" value="CoA-Trfase_fam_III"/>
</dbReference>
<keyword evidence="2" id="KW-1185">Reference proteome</keyword>
<dbReference type="InterPro" id="IPR044855">
    <property type="entry name" value="CoA-Trfase_III_dom3_sf"/>
</dbReference>
<evidence type="ECO:0000313" key="1">
    <source>
        <dbReference type="EMBL" id="PPQ29227.1"/>
    </source>
</evidence>
<dbReference type="InterPro" id="IPR050509">
    <property type="entry name" value="CoA-transferase_III"/>
</dbReference>
<dbReference type="RefSeq" id="WP_104521011.1">
    <property type="nucleotide sequence ID" value="NZ_NHRY01000231.1"/>
</dbReference>
<keyword evidence="1" id="KW-0808">Transferase</keyword>
<dbReference type="AlphaFoldDB" id="A0A2S6N3S3"/>
<dbReference type="PANTHER" id="PTHR48228:SF5">
    <property type="entry name" value="ALPHA-METHYLACYL-COA RACEMASE"/>
    <property type="match status" value="1"/>
</dbReference>